<reference evidence="3" key="1">
    <citation type="journal article" date="2017" name="Genome Biol. Evol.">
        <title>The complete genome sequence of the phytopathogenic fungus Sclerotinia sclerotiorum reveals insights into the genome architecture of broad host range pathogens.</title>
        <authorList>
            <person name="Derbyshire M."/>
            <person name="Denton-Giles M."/>
            <person name="Hegedus D."/>
            <person name="Seifbarghy S."/>
            <person name="Rollins J."/>
            <person name="van Kan J."/>
            <person name="Seidl M.F."/>
            <person name="Faino L."/>
            <person name="Mbengue M."/>
            <person name="Navaud O."/>
            <person name="Raffaele S."/>
            <person name="Hammond-Kosack K."/>
            <person name="Heard S."/>
            <person name="Oliver R."/>
        </authorList>
    </citation>
    <scope>NUCLEOTIDE SEQUENCE [LARGE SCALE GENOMIC DNA]</scope>
    <source>
        <strain evidence="3">ATCC 18683 / 1980 / Ss-1</strain>
    </source>
</reference>
<dbReference type="OrthoDB" id="10254945at2759"/>
<name>A0A1D9Q3J9_SCLS1</name>
<evidence type="ECO:0000313" key="3">
    <source>
        <dbReference type="Proteomes" id="UP000177798"/>
    </source>
</evidence>
<evidence type="ECO:0000256" key="1">
    <source>
        <dbReference type="SAM" id="MobiDB-lite"/>
    </source>
</evidence>
<gene>
    <name evidence="2" type="ORF">sscle_05g042880</name>
</gene>
<protein>
    <submittedName>
        <fullName evidence="2">Uncharacterized protein</fullName>
    </submittedName>
</protein>
<evidence type="ECO:0000313" key="2">
    <source>
        <dbReference type="EMBL" id="APA09518.1"/>
    </source>
</evidence>
<feature type="region of interest" description="Disordered" evidence="1">
    <location>
        <begin position="494"/>
        <end position="518"/>
    </location>
</feature>
<feature type="compositionally biased region" description="Acidic residues" evidence="1">
    <location>
        <begin position="497"/>
        <end position="515"/>
    </location>
</feature>
<dbReference type="Proteomes" id="UP000177798">
    <property type="component" value="Chromosome 5"/>
</dbReference>
<organism evidence="2 3">
    <name type="scientific">Sclerotinia sclerotiorum (strain ATCC 18683 / 1980 / Ss-1)</name>
    <name type="common">White mold</name>
    <name type="synonym">Whetzelinia sclerotiorum</name>
    <dbReference type="NCBI Taxonomy" id="665079"/>
    <lineage>
        <taxon>Eukaryota</taxon>
        <taxon>Fungi</taxon>
        <taxon>Dikarya</taxon>
        <taxon>Ascomycota</taxon>
        <taxon>Pezizomycotina</taxon>
        <taxon>Leotiomycetes</taxon>
        <taxon>Helotiales</taxon>
        <taxon>Sclerotiniaceae</taxon>
        <taxon>Sclerotinia</taxon>
    </lineage>
</organism>
<accession>A0A1D9Q3J9</accession>
<proteinExistence type="predicted"/>
<sequence>MASRGCWKPQLPRTEVAQKYGHLPLPIIKDAIPLKSGLTPMILNPHATDSEIKFADDVRFIQRRLYSTAELERVEALAPLYNTYKDETVLNVSADIAIHPVMQRKKWNFPLPKQAAEFPLGKQLDGYWNAYTNDIVWEALLPSLRIASLYFSNIDMWPWHDGLFASKWTEIPQNEIPRMHFGRRDYRRFITRHPLVYGSEEARRNVRNKLLDFSKNIYFSLTSCFTDTTSGVKLFDARLGSIAGSTIASLIDSICVINLDFRSISALLPGTVEKLNVAEKRLIHCDFAITIIHELAHAVYQQECKVSYPHYGGMLKEIYFEQEVTSELGMSLEQTLFGGITAGLRGPSGEGKLAHLDAGGMAYDINTRNLQGYNGDHPVLVNKPPAFEKCTFWPVPVSWFLDMGSKPKFEFFIRKYGLHSARYSRIVGSQFEMESNGEIPLASRHSFVEFEGIPDKKRHAESSMDRLESQGPHKRRRVEHAIVREAVCRQPQRSLEEELGVDDEETVDPEDEDQELPPCPRFHEISKYLIENRRQLALHTMCFAMPEHTLRDYIRRLGGLKISAQEWRAYLLHCNSIPYLFRFESEDSGDFSTYRGSIQLHASSWPRTDLTPLRPKREKFEKAKRNAFAFILAVHLLSESQVGSRDIMWPMTTFWDFSAERFLTLFNADVKNKDGDMSKLGLGLMSKQELEDMLWHVASTSPFLTWAPEGIIRRLPLTTPEFMEIRGGEATWDEVGLPKGRRLINWDEGSETLLGWDNTKMETDLEVLEEDTGITYTDGRVCSYLEYREQQSIKEKENAPPGPPPTEEELEYMEEEKKLQELIKSVDAYNKKFPNVKQREVFDNALWLLWTVNNPGKSVDEGFEEYKDCCSTPGNIVPSENVMEILAKNMNCDTQ</sequence>
<dbReference type="AlphaFoldDB" id="A0A1D9Q3J9"/>
<dbReference type="EMBL" id="CP017818">
    <property type="protein sequence ID" value="APA09518.1"/>
    <property type="molecule type" value="Genomic_DNA"/>
</dbReference>
<dbReference type="VEuPathDB" id="FungiDB:sscle_05g042880"/>